<dbReference type="GO" id="GO:0016757">
    <property type="term" value="F:glycosyltransferase activity"/>
    <property type="evidence" value="ECO:0007669"/>
    <property type="project" value="InterPro"/>
</dbReference>
<evidence type="ECO:0000259" key="1">
    <source>
        <dbReference type="Pfam" id="PF00534"/>
    </source>
</evidence>
<dbReference type="PANTHER" id="PTHR12526">
    <property type="entry name" value="GLYCOSYLTRANSFERASE"/>
    <property type="match status" value="1"/>
</dbReference>
<reference evidence="2" key="1">
    <citation type="submission" date="2020-03" db="EMBL/GenBank/DDBJ databases">
        <title>The deep terrestrial virosphere.</title>
        <authorList>
            <person name="Holmfeldt K."/>
            <person name="Nilsson E."/>
            <person name="Simone D."/>
            <person name="Lopez-Fernandez M."/>
            <person name="Wu X."/>
            <person name="de Brujin I."/>
            <person name="Lundin D."/>
            <person name="Andersson A."/>
            <person name="Bertilsson S."/>
            <person name="Dopson M."/>
        </authorList>
    </citation>
    <scope>NUCLEOTIDE SEQUENCE</scope>
    <source>
        <strain evidence="2">MM415B03445</strain>
    </source>
</reference>
<name>A0A6M3L816_9ZZZZ</name>
<feature type="domain" description="Glycosyl transferase family 1" evidence="1">
    <location>
        <begin position="141"/>
        <end position="269"/>
    </location>
</feature>
<protein>
    <submittedName>
        <fullName evidence="2">Putative glycosyltransferase</fullName>
    </submittedName>
</protein>
<evidence type="ECO:0000313" key="2">
    <source>
        <dbReference type="EMBL" id="QJA91167.1"/>
    </source>
</evidence>
<dbReference type="InterPro" id="IPR001296">
    <property type="entry name" value="Glyco_trans_1"/>
</dbReference>
<keyword evidence="2" id="KW-0808">Transferase</keyword>
<organism evidence="2">
    <name type="scientific">viral metagenome</name>
    <dbReference type="NCBI Taxonomy" id="1070528"/>
    <lineage>
        <taxon>unclassified sequences</taxon>
        <taxon>metagenomes</taxon>
        <taxon>organismal metagenomes</taxon>
    </lineage>
</organism>
<proteinExistence type="predicted"/>
<sequence length="383" mass="44288">MKNEKRKIIITAAANNFHFIKYLVPALSEDFNIEAISMPGSNNSRIELDKIASADLLWMEWADGVNIAFLAGFDLPKTILRIHRYEVFQQRVIQDLNKLNIEAIKKINKLVFVSKKVKEIGTMHFPWMCEGVVIPNLIDTDKFPFTDRQKGYNILMLGRMSYVKNLPLALTMFHEILKLDHRYQLHIVGEISDPELTYYAANFMDKAGINDNVHFHGRIDNNKLPEFMKDMHYILCSSIFESQGLGILEAMCCGLKPIIFDFPGAENIFPDKWRWIDRSEFMHRIMTPDYHPIEYHQFVVNEFSIDNQIHLYQNLITETLDLPYRAMGAVEIMCCVAPPFNDGLHCAGISKEHHDKHCKKCTSEKKDSQTAGYMKAIKGDHLK</sequence>
<dbReference type="EMBL" id="MT142966">
    <property type="protein sequence ID" value="QJA91167.1"/>
    <property type="molecule type" value="Genomic_DNA"/>
</dbReference>
<dbReference type="AlphaFoldDB" id="A0A6M3L816"/>
<dbReference type="Pfam" id="PF00534">
    <property type="entry name" value="Glycos_transf_1"/>
    <property type="match status" value="1"/>
</dbReference>
<gene>
    <name evidence="2" type="ORF">MM415B03445_0011</name>
</gene>
<dbReference type="CDD" id="cd03801">
    <property type="entry name" value="GT4_PimA-like"/>
    <property type="match status" value="1"/>
</dbReference>
<accession>A0A6M3L816</accession>
<dbReference type="Gene3D" id="3.40.50.2000">
    <property type="entry name" value="Glycogen Phosphorylase B"/>
    <property type="match status" value="2"/>
</dbReference>
<dbReference type="SUPFAM" id="SSF53756">
    <property type="entry name" value="UDP-Glycosyltransferase/glycogen phosphorylase"/>
    <property type="match status" value="1"/>
</dbReference>